<dbReference type="Proteomes" id="UP000714380">
    <property type="component" value="Unassembled WGS sequence"/>
</dbReference>
<gene>
    <name evidence="2" type="ORF">I9W95_09805</name>
</gene>
<dbReference type="EMBL" id="JAEDAH010000046">
    <property type="protein sequence ID" value="MCA6063901.1"/>
    <property type="molecule type" value="Genomic_DNA"/>
</dbReference>
<feature type="transmembrane region" description="Helical" evidence="1">
    <location>
        <begin position="312"/>
        <end position="333"/>
    </location>
</feature>
<keyword evidence="1" id="KW-0812">Transmembrane</keyword>
<reference evidence="2 3" key="1">
    <citation type="submission" date="2020-12" db="EMBL/GenBank/DDBJ databases">
        <title>Novel Thalassolituus-related marine hydrocarbonoclastic bacteria mediated algae-derived hydrocarbons mineralization in twilight zone of the northern South China Sea.</title>
        <authorList>
            <person name="Dong C."/>
        </authorList>
    </citation>
    <scope>NUCLEOTIDE SEQUENCE [LARGE SCALE GENOMIC DNA]</scope>
    <source>
        <strain evidence="2 3">IMCC1826</strain>
    </source>
</reference>
<keyword evidence="1" id="KW-1133">Transmembrane helix</keyword>
<name>A0ABS7ZU29_9GAMM</name>
<protein>
    <submittedName>
        <fullName evidence="2">Uncharacterized protein</fullName>
    </submittedName>
</protein>
<accession>A0ABS7ZU29</accession>
<keyword evidence="1" id="KW-0472">Membrane</keyword>
<evidence type="ECO:0000313" key="2">
    <source>
        <dbReference type="EMBL" id="MCA6063901.1"/>
    </source>
</evidence>
<organism evidence="2 3">
    <name type="scientific">Thalassolituus marinus</name>
    <dbReference type="NCBI Taxonomy" id="671053"/>
    <lineage>
        <taxon>Bacteria</taxon>
        <taxon>Pseudomonadati</taxon>
        <taxon>Pseudomonadota</taxon>
        <taxon>Gammaproteobacteria</taxon>
        <taxon>Oceanospirillales</taxon>
        <taxon>Oceanospirillaceae</taxon>
        <taxon>Thalassolituus</taxon>
    </lineage>
</organism>
<proteinExistence type="predicted"/>
<evidence type="ECO:0000256" key="1">
    <source>
        <dbReference type="SAM" id="Phobius"/>
    </source>
</evidence>
<evidence type="ECO:0000313" key="3">
    <source>
        <dbReference type="Proteomes" id="UP000714380"/>
    </source>
</evidence>
<sequence length="343" mass="36955">MALKQLEALSTGLGGKTNVFIPNINDFKTNSFQQVVVFVPGIAATVERRPNDTLAITRLDLSDEYKTIERGSKAKPGVYSVSKDTGEVEVKFRKDGPILSENNRQVVIADPRFTSPLEAAQEAEKRLETLFSSNAAIKCDFDLFYSPLGEKLKGMRNYNAAVVNKTYAFAAVLANEMEQSRSSKGVEWSSERGGSVVFTQALTTLEKKGVSFNDQKHIVKMCWSSSDPKPAFKAATKMGMLADKDILRSGSHVKAALSATVGNFQRAADKKDPYGWNDFGGEVYTGAMVGNTLAGIGALGATSTMAALGSSAAPWLATAGTVTGTVGALQFIFQKLKERHDRG</sequence>
<comment type="caution">
    <text evidence="2">The sequence shown here is derived from an EMBL/GenBank/DDBJ whole genome shotgun (WGS) entry which is preliminary data.</text>
</comment>
<keyword evidence="3" id="KW-1185">Reference proteome</keyword>